<dbReference type="SUPFAM" id="SSF52540">
    <property type="entry name" value="P-loop containing nucleoside triphosphate hydrolases"/>
    <property type="match status" value="1"/>
</dbReference>
<organism evidence="4 5">
    <name type="scientific">Henosepilachna vigintioctopunctata</name>
    <dbReference type="NCBI Taxonomy" id="420089"/>
    <lineage>
        <taxon>Eukaryota</taxon>
        <taxon>Metazoa</taxon>
        <taxon>Ecdysozoa</taxon>
        <taxon>Arthropoda</taxon>
        <taxon>Hexapoda</taxon>
        <taxon>Insecta</taxon>
        <taxon>Pterygota</taxon>
        <taxon>Neoptera</taxon>
        <taxon>Endopterygota</taxon>
        <taxon>Coleoptera</taxon>
        <taxon>Polyphaga</taxon>
        <taxon>Cucujiformia</taxon>
        <taxon>Coccinelloidea</taxon>
        <taxon>Coccinellidae</taxon>
        <taxon>Epilachninae</taxon>
        <taxon>Epilachnini</taxon>
        <taxon>Henosepilachna</taxon>
    </lineage>
</organism>
<keyword evidence="5" id="KW-1185">Reference proteome</keyword>
<proteinExistence type="inferred from homology"/>
<keyword evidence="2" id="KW-0808">Transferase</keyword>
<dbReference type="InterPro" id="IPR027417">
    <property type="entry name" value="P-loop_NTPase"/>
</dbReference>
<evidence type="ECO:0000256" key="1">
    <source>
        <dbReference type="ARBA" id="ARBA00005771"/>
    </source>
</evidence>
<dbReference type="PANTHER" id="PTHR11783">
    <property type="entry name" value="SULFOTRANSFERASE SULT"/>
    <property type="match status" value="1"/>
</dbReference>
<dbReference type="AlphaFoldDB" id="A0AAW1UKN3"/>
<evidence type="ECO:0000313" key="5">
    <source>
        <dbReference type="Proteomes" id="UP001431783"/>
    </source>
</evidence>
<evidence type="ECO:0000259" key="3">
    <source>
        <dbReference type="Pfam" id="PF00685"/>
    </source>
</evidence>
<dbReference type="EMBL" id="JARQZJ010000091">
    <property type="protein sequence ID" value="KAK9883283.1"/>
    <property type="molecule type" value="Genomic_DNA"/>
</dbReference>
<comment type="caution">
    <text evidence="4">The sequence shown here is derived from an EMBL/GenBank/DDBJ whole genome shotgun (WGS) entry which is preliminary data.</text>
</comment>
<name>A0AAW1UKN3_9CUCU</name>
<accession>A0AAW1UKN3</accession>
<dbReference type="Pfam" id="PF00685">
    <property type="entry name" value="Sulfotransfer_1"/>
    <property type="match status" value="1"/>
</dbReference>
<dbReference type="Gene3D" id="3.40.50.300">
    <property type="entry name" value="P-loop containing nucleotide triphosphate hydrolases"/>
    <property type="match status" value="1"/>
</dbReference>
<sequence>MLKTENKIRGVFGQCIKEKSYKKNEYPYEIRKLEDSINKKLLEDFSGERTGFVQIGKKKWFFPSGMAKQAEDFYNFEVRPSDIWIVTFPRSGTTLTQEMIWLLANNLDYEKASRIPLTARYPFLEFSCFVHPETKAEFIEENKHSNLLTDLVEKISEPLCDQLSQIKERRFLKTHLPLSLLPRDLLKAGCKVIYVARNPKDVAVSFYHLNRLIRTQGYKGDFPTYWRYFTQNLQPWAPYWEHILEAWNVRHEENLLFMFYEDMIKVEDLNGSIRKVQNFLGTKYTDAEINTLEKHLQIDNFRMNKSVNFDILKKLGILKSGEEDFVRKGKNGDWKNHFDQELNKEADEWIEDNLKYTDLKFPTQ</sequence>
<dbReference type="Proteomes" id="UP001431783">
    <property type="component" value="Unassembled WGS sequence"/>
</dbReference>
<reference evidence="4 5" key="1">
    <citation type="submission" date="2023-03" db="EMBL/GenBank/DDBJ databases">
        <title>Genome insight into feeding habits of ladybird beetles.</title>
        <authorList>
            <person name="Li H.-S."/>
            <person name="Huang Y.-H."/>
            <person name="Pang H."/>
        </authorList>
    </citation>
    <scope>NUCLEOTIDE SEQUENCE [LARGE SCALE GENOMIC DNA]</scope>
    <source>
        <strain evidence="4">SYSU_2023b</strain>
        <tissue evidence="4">Whole body</tissue>
    </source>
</reference>
<evidence type="ECO:0000256" key="2">
    <source>
        <dbReference type="ARBA" id="ARBA00022679"/>
    </source>
</evidence>
<comment type="similarity">
    <text evidence="1">Belongs to the sulfotransferase 1 family.</text>
</comment>
<dbReference type="GO" id="GO:0008146">
    <property type="term" value="F:sulfotransferase activity"/>
    <property type="evidence" value="ECO:0007669"/>
    <property type="project" value="InterPro"/>
</dbReference>
<gene>
    <name evidence="4" type="ORF">WA026_001467</name>
</gene>
<dbReference type="InterPro" id="IPR000863">
    <property type="entry name" value="Sulfotransferase_dom"/>
</dbReference>
<feature type="domain" description="Sulfotransferase" evidence="3">
    <location>
        <begin position="80"/>
        <end position="356"/>
    </location>
</feature>
<evidence type="ECO:0000313" key="4">
    <source>
        <dbReference type="EMBL" id="KAK9883283.1"/>
    </source>
</evidence>
<protein>
    <recommendedName>
        <fullName evidence="3">Sulfotransferase domain-containing protein</fullName>
    </recommendedName>
</protein>